<accession>A0ABV7HPU6</accession>
<keyword evidence="2" id="KW-1185">Reference proteome</keyword>
<evidence type="ECO:0000313" key="2">
    <source>
        <dbReference type="Proteomes" id="UP001595476"/>
    </source>
</evidence>
<evidence type="ECO:0000313" key="1">
    <source>
        <dbReference type="EMBL" id="MFC3153506.1"/>
    </source>
</evidence>
<gene>
    <name evidence="1" type="ORF">ACFOEK_20875</name>
</gene>
<dbReference type="Proteomes" id="UP001595476">
    <property type="component" value="Unassembled WGS sequence"/>
</dbReference>
<dbReference type="EMBL" id="JBHRSZ010000010">
    <property type="protein sequence ID" value="MFC3153506.1"/>
    <property type="molecule type" value="Genomic_DNA"/>
</dbReference>
<protein>
    <recommendedName>
        <fullName evidence="3">DUF3108 domain-containing protein</fullName>
    </recommendedName>
</protein>
<comment type="caution">
    <text evidence="1">The sequence shown here is derived from an EMBL/GenBank/DDBJ whole genome shotgun (WGS) entry which is preliminary data.</text>
</comment>
<reference evidence="2" key="1">
    <citation type="journal article" date="2019" name="Int. J. Syst. Evol. Microbiol.">
        <title>The Global Catalogue of Microorganisms (GCM) 10K type strain sequencing project: providing services to taxonomists for standard genome sequencing and annotation.</title>
        <authorList>
            <consortium name="The Broad Institute Genomics Platform"/>
            <consortium name="The Broad Institute Genome Sequencing Center for Infectious Disease"/>
            <person name="Wu L."/>
            <person name="Ma J."/>
        </authorList>
    </citation>
    <scope>NUCLEOTIDE SEQUENCE [LARGE SCALE GENOMIC DNA]</scope>
    <source>
        <strain evidence="2">KCTC 52438</strain>
    </source>
</reference>
<dbReference type="RefSeq" id="WP_386723429.1">
    <property type="nucleotide sequence ID" value="NZ_JBHRSZ010000010.1"/>
</dbReference>
<sequence length="261" mass="30108">MTRLLSIRTGLSIASLLISQILMGNFAHGLAGDSDVTERSWQMIGTGYKPGTQEVLFYEYHNFILDGDGYIVGRYVEYHLPDHTLKSVKQLDYSKAAPWTPSFSYDDQEVGYQVGVEVTATSARLYRYSEKTSLEEITLPLSTNTVVDAGFDAFIQRAWARLEEDQEVSFEVFAPLKLDSYQFSLKMNNQSEGTCYLQMALDWWPVDLFISPVKLEYDCATRRILRYQGITNLRDRNHDQYTADIHYQWMGEYPPFRFASE</sequence>
<organism evidence="1 2">
    <name type="scientific">Litoribrevibacter euphylliae</name>
    <dbReference type="NCBI Taxonomy" id="1834034"/>
    <lineage>
        <taxon>Bacteria</taxon>
        <taxon>Pseudomonadati</taxon>
        <taxon>Pseudomonadota</taxon>
        <taxon>Gammaproteobacteria</taxon>
        <taxon>Oceanospirillales</taxon>
        <taxon>Oceanospirillaceae</taxon>
        <taxon>Litoribrevibacter</taxon>
    </lineage>
</organism>
<evidence type="ECO:0008006" key="3">
    <source>
        <dbReference type="Google" id="ProtNLM"/>
    </source>
</evidence>
<proteinExistence type="predicted"/>
<name>A0ABV7HPU6_9GAMM</name>